<evidence type="ECO:0000313" key="1">
    <source>
        <dbReference type="EMBL" id="MEQ2213694.1"/>
    </source>
</evidence>
<dbReference type="EMBL" id="JAHRIN010062927">
    <property type="protein sequence ID" value="MEQ2213694.1"/>
    <property type="molecule type" value="Genomic_DNA"/>
</dbReference>
<gene>
    <name evidence="1" type="ORF">XENOCAPTIV_019408</name>
</gene>
<accession>A0ABV0RZH3</accession>
<dbReference type="Proteomes" id="UP001434883">
    <property type="component" value="Unassembled WGS sequence"/>
</dbReference>
<comment type="caution">
    <text evidence="1">The sequence shown here is derived from an EMBL/GenBank/DDBJ whole genome shotgun (WGS) entry which is preliminary data.</text>
</comment>
<sequence>MIKSSPQTEHLHGMRIISINIEFLLQYLWHLSCNSHAAEFFSMSKTYTHRPLYWIHLSNCSLRQISNQPITWQQLNAFRHVDMVKMICCSSNQASEWERKVI</sequence>
<name>A0ABV0RZH3_9TELE</name>
<evidence type="ECO:0000313" key="2">
    <source>
        <dbReference type="Proteomes" id="UP001434883"/>
    </source>
</evidence>
<proteinExistence type="predicted"/>
<protein>
    <submittedName>
        <fullName evidence="1">Uncharacterized protein</fullName>
    </submittedName>
</protein>
<reference evidence="1 2" key="1">
    <citation type="submission" date="2021-06" db="EMBL/GenBank/DDBJ databases">
        <authorList>
            <person name="Palmer J.M."/>
        </authorList>
    </citation>
    <scope>NUCLEOTIDE SEQUENCE [LARGE SCALE GENOMIC DNA]</scope>
    <source>
        <strain evidence="1 2">XC_2019</strain>
        <tissue evidence="1">Muscle</tissue>
    </source>
</reference>
<organism evidence="1 2">
    <name type="scientific">Xenoophorus captivus</name>
    <dbReference type="NCBI Taxonomy" id="1517983"/>
    <lineage>
        <taxon>Eukaryota</taxon>
        <taxon>Metazoa</taxon>
        <taxon>Chordata</taxon>
        <taxon>Craniata</taxon>
        <taxon>Vertebrata</taxon>
        <taxon>Euteleostomi</taxon>
        <taxon>Actinopterygii</taxon>
        <taxon>Neopterygii</taxon>
        <taxon>Teleostei</taxon>
        <taxon>Neoteleostei</taxon>
        <taxon>Acanthomorphata</taxon>
        <taxon>Ovalentaria</taxon>
        <taxon>Atherinomorphae</taxon>
        <taxon>Cyprinodontiformes</taxon>
        <taxon>Goodeidae</taxon>
        <taxon>Xenoophorus</taxon>
    </lineage>
</organism>
<keyword evidence="2" id="KW-1185">Reference proteome</keyword>